<dbReference type="Gene3D" id="3.30.800.10">
    <property type="entry name" value="Phosphatidylinositol Phosphate Kinase II Beta"/>
    <property type="match status" value="1"/>
</dbReference>
<name>K3WUB4_GLOUD</name>
<feature type="domain" description="PIPK" evidence="4">
    <location>
        <begin position="490"/>
        <end position="926"/>
    </location>
</feature>
<dbReference type="InterPro" id="IPR027483">
    <property type="entry name" value="PInositol-4-P-4/5-kinase_C_sf"/>
</dbReference>
<feature type="compositionally biased region" description="Basic and acidic residues" evidence="2">
    <location>
        <begin position="787"/>
        <end position="797"/>
    </location>
</feature>
<keyword evidence="1" id="KW-0547">Nucleotide-binding</keyword>
<feature type="transmembrane region" description="Helical" evidence="3">
    <location>
        <begin position="142"/>
        <end position="162"/>
    </location>
</feature>
<feature type="transmembrane region" description="Helical" evidence="3">
    <location>
        <begin position="349"/>
        <end position="373"/>
    </location>
</feature>
<reference evidence="5" key="3">
    <citation type="submission" date="2015-02" db="UniProtKB">
        <authorList>
            <consortium name="EnsemblProtists"/>
        </authorList>
    </citation>
    <scope>IDENTIFICATION</scope>
    <source>
        <strain evidence="5">DAOM BR144</strain>
    </source>
</reference>
<reference evidence="6" key="1">
    <citation type="journal article" date="2010" name="Genome Biol.">
        <title>Genome sequence of the necrotrophic plant pathogen Pythium ultimum reveals original pathogenicity mechanisms and effector repertoire.</title>
        <authorList>
            <person name="Levesque C.A."/>
            <person name="Brouwer H."/>
            <person name="Cano L."/>
            <person name="Hamilton J.P."/>
            <person name="Holt C."/>
            <person name="Huitema E."/>
            <person name="Raffaele S."/>
            <person name="Robideau G.P."/>
            <person name="Thines M."/>
            <person name="Win J."/>
            <person name="Zerillo M.M."/>
            <person name="Beakes G.W."/>
            <person name="Boore J.L."/>
            <person name="Busam D."/>
            <person name="Dumas B."/>
            <person name="Ferriera S."/>
            <person name="Fuerstenberg S.I."/>
            <person name="Gachon C.M."/>
            <person name="Gaulin E."/>
            <person name="Govers F."/>
            <person name="Grenville-Briggs L."/>
            <person name="Horner N."/>
            <person name="Hostetler J."/>
            <person name="Jiang R.H."/>
            <person name="Johnson J."/>
            <person name="Krajaejun T."/>
            <person name="Lin H."/>
            <person name="Meijer H.J."/>
            <person name="Moore B."/>
            <person name="Morris P."/>
            <person name="Phuntmart V."/>
            <person name="Puiu D."/>
            <person name="Shetty J."/>
            <person name="Stajich J.E."/>
            <person name="Tripathy S."/>
            <person name="Wawra S."/>
            <person name="van West P."/>
            <person name="Whitty B.R."/>
            <person name="Coutinho P.M."/>
            <person name="Henrissat B."/>
            <person name="Martin F."/>
            <person name="Thomas P.D."/>
            <person name="Tyler B.M."/>
            <person name="De Vries R.P."/>
            <person name="Kamoun S."/>
            <person name="Yandell M."/>
            <person name="Tisserat N."/>
            <person name="Buell C.R."/>
        </authorList>
    </citation>
    <scope>NUCLEOTIDE SEQUENCE</scope>
    <source>
        <strain evidence="6">DAOM:BR144</strain>
    </source>
</reference>
<keyword evidence="6" id="KW-1185">Reference proteome</keyword>
<evidence type="ECO:0000259" key="4">
    <source>
        <dbReference type="PROSITE" id="PS51455"/>
    </source>
</evidence>
<dbReference type="InterPro" id="IPR023610">
    <property type="entry name" value="PInositol-4/5-P-5/4-kinase"/>
</dbReference>
<dbReference type="EMBL" id="GL376613">
    <property type="status" value="NOT_ANNOTATED_CDS"/>
    <property type="molecule type" value="Genomic_DNA"/>
</dbReference>
<feature type="transmembrane region" description="Helical" evidence="3">
    <location>
        <begin position="307"/>
        <end position="328"/>
    </location>
</feature>
<dbReference type="Gene3D" id="3.30.810.10">
    <property type="entry name" value="2-Layer Sandwich"/>
    <property type="match status" value="1"/>
</dbReference>
<evidence type="ECO:0000256" key="3">
    <source>
        <dbReference type="SAM" id="Phobius"/>
    </source>
</evidence>
<evidence type="ECO:0000313" key="6">
    <source>
        <dbReference type="Proteomes" id="UP000019132"/>
    </source>
</evidence>
<dbReference type="SUPFAM" id="SSF56104">
    <property type="entry name" value="SAICAR synthase-like"/>
    <property type="match status" value="1"/>
</dbReference>
<protein>
    <recommendedName>
        <fullName evidence="4">PIPK domain-containing protein</fullName>
    </recommendedName>
</protein>
<keyword evidence="1" id="KW-0067">ATP-binding</keyword>
<feature type="transmembrane region" description="Helical" evidence="3">
    <location>
        <begin position="393"/>
        <end position="415"/>
    </location>
</feature>
<keyword evidence="3" id="KW-1133">Transmembrane helix</keyword>
<dbReference type="PANTHER" id="PTHR23086:SF8">
    <property type="entry name" value="PHOSPHATIDYLINOSITOL 5-PHOSPHATE 4-KINASE, ISOFORM A"/>
    <property type="match status" value="1"/>
</dbReference>
<dbReference type="Proteomes" id="UP000019132">
    <property type="component" value="Unassembled WGS sequence"/>
</dbReference>
<proteinExistence type="predicted"/>
<dbReference type="SMART" id="SM00330">
    <property type="entry name" value="PIPKc"/>
    <property type="match status" value="1"/>
</dbReference>
<dbReference type="GO" id="GO:0016308">
    <property type="term" value="F:1-phosphatidylinositol-4-phosphate 5-kinase activity"/>
    <property type="evidence" value="ECO:0007669"/>
    <property type="project" value="TreeGrafter"/>
</dbReference>
<dbReference type="STRING" id="431595.K3WUB4"/>
<dbReference type="OMA" id="FYDFQPR"/>
<evidence type="ECO:0000313" key="5">
    <source>
        <dbReference type="EnsemblProtists" id="PYU1_T008561"/>
    </source>
</evidence>
<dbReference type="InterPro" id="IPR002498">
    <property type="entry name" value="PInositol-4-P-4/5-kinase_core"/>
</dbReference>
<accession>K3WUB4</accession>
<feature type="transmembrane region" description="Helical" evidence="3">
    <location>
        <begin position="109"/>
        <end position="130"/>
    </location>
</feature>
<dbReference type="GO" id="GO:0005886">
    <property type="term" value="C:plasma membrane"/>
    <property type="evidence" value="ECO:0007669"/>
    <property type="project" value="TreeGrafter"/>
</dbReference>
<dbReference type="InterPro" id="IPR027484">
    <property type="entry name" value="PInositol-4-P-5-kinase_N"/>
</dbReference>
<dbReference type="EnsemblProtists" id="PYU1_T008561">
    <property type="protein sequence ID" value="PYU1_T008561"/>
    <property type="gene ID" value="PYU1_G008545"/>
</dbReference>
<keyword evidence="1" id="KW-0418">Kinase</keyword>
<feature type="compositionally biased region" description="Acidic residues" evidence="2">
    <location>
        <begin position="825"/>
        <end position="838"/>
    </location>
</feature>
<sequence>MSRLLQQKRPSLLLPRDSDPIRRDKEYATFCSISLTSDPRGSKSLTDEIAAFHEQIRLQKSQQQQQLRWMKRRLTEQSSRVGRGRRKSGGQSACTSLCFCCPCIPRIPLFIGLAGSLFLLGVAGVAFSVWSLAKASLDTDQVLFLGALVSLLFSLVVVICYAKSEIVRAHPNPLIFSKSFVDLLLAGLYIFQYCATEYASSRVVLPFRIAALTQALLVCGEFWFFAIPIDLVQSITNPFTSYAYNFRVYWLYSTLSGTVCGFILWFLNDDNDGCANPEDCRLSGKEDQRFFWFHHNTDMPGFFWHRWILYHLWVLVYLVFGFFCIWFVKRRLRRGLEETFDVRSRILKNGIFTCAIYISWSFAILCLFALTNVTTTKHYLKTSAFGMLINVSAFLHAARGCVNIIVWLVVNAPYVSSMSARRKRSLSKLSSLSSPSDTSAMSLSLDGDEQDGLLNPQLNTALRKQMIHMATSGIIESVEHYHIMSKRIHSNQTFNLDWEHSKQRDLLKMSSSLSVNRATAKRNSVIQVVEARDKTSTPRFSFLPVAMKEMQFYDFQPRVFASIRLLYGIDDGEYMFAFRSTINERISEGRSGAFVFNTCDRKYLVKSMTSEEKSVLLELLPSYLRYLKWNPNTLLPRFLGFHAMKMYGQIFYFVVMGNILSTPEPIHRRYDIKGSWVDRNAPACVLGEKYRCSKCNRFFTFGATDGSSVPCDAMGSDHYPDITLRDNDLKKRLKLEPETASKLLKQLTRDSNFLASMGIMDYSLLIGTHYSHFKITTKPKKQQARQPQEKNPPELERGTPTQFGTDGKEFVHVLVDKPCERQGGDDEITEDEEVEEVGPPESYVGEQSRSNSGGFQAHSHCYRAHQVSGPSAYYFGLVDILQQWTLGKQAERVYKVQVLRKNGRGVSAMAPKPYAHRFQQKMRQLFSSSQQVFESKQQQQFDDADSRV</sequence>
<evidence type="ECO:0000256" key="1">
    <source>
        <dbReference type="PROSITE-ProRule" id="PRU00781"/>
    </source>
</evidence>
<reference evidence="6" key="2">
    <citation type="submission" date="2010-04" db="EMBL/GenBank/DDBJ databases">
        <authorList>
            <person name="Buell R."/>
            <person name="Hamilton J."/>
            <person name="Hostetler J."/>
        </authorList>
    </citation>
    <scope>NUCLEOTIDE SEQUENCE [LARGE SCALE GENOMIC DNA]</scope>
    <source>
        <strain evidence="6">DAOM:BR144</strain>
    </source>
</reference>
<dbReference type="PROSITE" id="PS51455">
    <property type="entry name" value="PIPK"/>
    <property type="match status" value="1"/>
</dbReference>
<dbReference type="GO" id="GO:0005524">
    <property type="term" value="F:ATP binding"/>
    <property type="evidence" value="ECO:0007669"/>
    <property type="project" value="UniProtKB-UniRule"/>
</dbReference>
<dbReference type="VEuPathDB" id="FungiDB:PYU1_G008545"/>
<keyword evidence="3" id="KW-0472">Membrane</keyword>
<dbReference type="CDD" id="cd00139">
    <property type="entry name" value="PIPKc"/>
    <property type="match status" value="1"/>
</dbReference>
<dbReference type="InParanoid" id="K3WUB4"/>
<dbReference type="GO" id="GO:0046854">
    <property type="term" value="P:phosphatidylinositol phosphate biosynthetic process"/>
    <property type="evidence" value="ECO:0007669"/>
    <property type="project" value="TreeGrafter"/>
</dbReference>
<feature type="transmembrane region" description="Helical" evidence="3">
    <location>
        <begin position="248"/>
        <end position="267"/>
    </location>
</feature>
<feature type="region of interest" description="Disordered" evidence="2">
    <location>
        <begin position="820"/>
        <end position="856"/>
    </location>
</feature>
<dbReference type="PANTHER" id="PTHR23086">
    <property type="entry name" value="PHOSPHATIDYLINOSITOL-4-PHOSPHATE 5-KINASE"/>
    <property type="match status" value="1"/>
</dbReference>
<feature type="transmembrane region" description="Helical" evidence="3">
    <location>
        <begin position="174"/>
        <end position="193"/>
    </location>
</feature>
<dbReference type="AlphaFoldDB" id="K3WUB4"/>
<keyword evidence="1" id="KW-0808">Transferase</keyword>
<feature type="transmembrane region" description="Helical" evidence="3">
    <location>
        <begin position="205"/>
        <end position="227"/>
    </location>
</feature>
<dbReference type="Pfam" id="PF01504">
    <property type="entry name" value="PIP5K"/>
    <property type="match status" value="1"/>
</dbReference>
<keyword evidence="3" id="KW-0812">Transmembrane</keyword>
<dbReference type="HOGENOM" id="CLU_007979_2_0_1"/>
<organism evidence="5 6">
    <name type="scientific">Globisporangium ultimum (strain ATCC 200006 / CBS 805.95 / DAOM BR144)</name>
    <name type="common">Pythium ultimum</name>
    <dbReference type="NCBI Taxonomy" id="431595"/>
    <lineage>
        <taxon>Eukaryota</taxon>
        <taxon>Sar</taxon>
        <taxon>Stramenopiles</taxon>
        <taxon>Oomycota</taxon>
        <taxon>Peronosporomycetes</taxon>
        <taxon>Pythiales</taxon>
        <taxon>Pythiaceae</taxon>
        <taxon>Globisporangium</taxon>
    </lineage>
</organism>
<evidence type="ECO:0000256" key="2">
    <source>
        <dbReference type="SAM" id="MobiDB-lite"/>
    </source>
</evidence>
<dbReference type="eggNOG" id="KOG0229">
    <property type="taxonomic scope" value="Eukaryota"/>
</dbReference>
<feature type="region of interest" description="Disordered" evidence="2">
    <location>
        <begin position="776"/>
        <end position="806"/>
    </location>
</feature>